<gene>
    <name evidence="9" type="ORF">J2R98_002231</name>
</gene>
<comment type="subcellular location">
    <subcellularLocation>
        <location evidence="1">Cell membrane</location>
        <topology evidence="1">Multi-pass membrane protein</topology>
    </subcellularLocation>
</comment>
<organism evidence="9 10">
    <name type="scientific">Alkalibacillus filiformis</name>
    <dbReference type="NCBI Taxonomy" id="200990"/>
    <lineage>
        <taxon>Bacteria</taxon>
        <taxon>Bacillati</taxon>
        <taxon>Bacillota</taxon>
        <taxon>Bacilli</taxon>
        <taxon>Bacillales</taxon>
        <taxon>Bacillaceae</taxon>
        <taxon>Alkalibacillus</taxon>
    </lineage>
</organism>
<comment type="caution">
    <text evidence="9">The sequence shown here is derived from an EMBL/GenBank/DDBJ whole genome shotgun (WGS) entry which is preliminary data.</text>
</comment>
<dbReference type="PANTHER" id="PTHR33778:SF1">
    <property type="entry name" value="MAGNESIUM TRANSPORTER YHID-RELATED"/>
    <property type="match status" value="1"/>
</dbReference>
<evidence type="ECO:0000256" key="7">
    <source>
        <dbReference type="SAM" id="Phobius"/>
    </source>
</evidence>
<evidence type="ECO:0000256" key="4">
    <source>
        <dbReference type="ARBA" id="ARBA00022692"/>
    </source>
</evidence>
<proteinExistence type="inferred from homology"/>
<dbReference type="InterPro" id="IPR049177">
    <property type="entry name" value="MgtC_SapB_SrpB_YhiD_N"/>
</dbReference>
<accession>A0ABU0DVA0</accession>
<feature type="transmembrane region" description="Helical" evidence="7">
    <location>
        <begin position="83"/>
        <end position="103"/>
    </location>
</feature>
<comment type="similarity">
    <text evidence="2">Belongs to the MgtC/SapB family.</text>
</comment>
<protein>
    <submittedName>
        <fullName evidence="9">Mg2+ transporter-C (MgtC) family protein</fullName>
    </submittedName>
</protein>
<evidence type="ECO:0000256" key="3">
    <source>
        <dbReference type="ARBA" id="ARBA00022475"/>
    </source>
</evidence>
<name>A0ABU0DVA0_9BACI</name>
<dbReference type="InterPro" id="IPR003416">
    <property type="entry name" value="MgtC/SapB/SrpB/YhiD_fam"/>
</dbReference>
<dbReference type="EMBL" id="JAUSUP010000008">
    <property type="protein sequence ID" value="MDQ0352387.1"/>
    <property type="molecule type" value="Genomic_DNA"/>
</dbReference>
<keyword evidence="4 7" id="KW-0812">Transmembrane</keyword>
<evidence type="ECO:0000313" key="9">
    <source>
        <dbReference type="EMBL" id="MDQ0352387.1"/>
    </source>
</evidence>
<feature type="transmembrane region" description="Helical" evidence="7">
    <location>
        <begin position="115"/>
        <end position="144"/>
    </location>
</feature>
<dbReference type="PRINTS" id="PR01837">
    <property type="entry name" value="MGTCSAPBPROT"/>
</dbReference>
<keyword evidence="3" id="KW-1003">Cell membrane</keyword>
<keyword evidence="5 7" id="KW-1133">Transmembrane helix</keyword>
<evidence type="ECO:0000256" key="6">
    <source>
        <dbReference type="ARBA" id="ARBA00023136"/>
    </source>
</evidence>
<evidence type="ECO:0000256" key="5">
    <source>
        <dbReference type="ARBA" id="ARBA00022989"/>
    </source>
</evidence>
<dbReference type="PANTHER" id="PTHR33778">
    <property type="entry name" value="PROTEIN MGTC"/>
    <property type="match status" value="1"/>
</dbReference>
<dbReference type="Proteomes" id="UP001236723">
    <property type="component" value="Unassembled WGS sequence"/>
</dbReference>
<keyword evidence="10" id="KW-1185">Reference proteome</keyword>
<keyword evidence="6 7" id="KW-0472">Membrane</keyword>
<reference evidence="9 10" key="1">
    <citation type="submission" date="2023-07" db="EMBL/GenBank/DDBJ databases">
        <title>Genomic Encyclopedia of Type Strains, Phase IV (KMG-IV): sequencing the most valuable type-strain genomes for metagenomic binning, comparative biology and taxonomic classification.</title>
        <authorList>
            <person name="Goeker M."/>
        </authorList>
    </citation>
    <scope>NUCLEOTIDE SEQUENCE [LARGE SCALE GENOMIC DNA]</scope>
    <source>
        <strain evidence="9 10">DSM 15448</strain>
    </source>
</reference>
<feature type="transmembrane region" description="Helical" evidence="7">
    <location>
        <begin position="44"/>
        <end position="63"/>
    </location>
</feature>
<feature type="transmembrane region" description="Helical" evidence="7">
    <location>
        <begin position="15"/>
        <end position="32"/>
    </location>
</feature>
<evidence type="ECO:0000256" key="2">
    <source>
        <dbReference type="ARBA" id="ARBA00009298"/>
    </source>
</evidence>
<evidence type="ECO:0000259" key="8">
    <source>
        <dbReference type="Pfam" id="PF02308"/>
    </source>
</evidence>
<sequence>MIDWTALLGENFDVMVYRVILATILCGLIGFERELKKHSAGFRTHILVGVGACVMMLLSVYGFQPYITDHYTIRFDPARIPSYVISGIGFLGAGTILVHGMTIRGLTTAASIWTVAGLGLVIGAGMYALAILATLVVLLSLIFLNSFEKLFTKQKTNNWVNLQVTQDVHLGEVLNIFDEFDLLIKRMEIESEDILQRNVYIELEKNQKFNKNDLLDRVSKIENVTYIYERN</sequence>
<evidence type="ECO:0000256" key="1">
    <source>
        <dbReference type="ARBA" id="ARBA00004651"/>
    </source>
</evidence>
<feature type="domain" description="MgtC/SapB/SrpB/YhiD N-terminal" evidence="8">
    <location>
        <begin position="20"/>
        <end position="149"/>
    </location>
</feature>
<evidence type="ECO:0000313" key="10">
    <source>
        <dbReference type="Proteomes" id="UP001236723"/>
    </source>
</evidence>
<dbReference type="Pfam" id="PF02308">
    <property type="entry name" value="MgtC"/>
    <property type="match status" value="1"/>
</dbReference>